<dbReference type="RefSeq" id="WP_282906582.1">
    <property type="nucleotide sequence ID" value="NZ_JAGRPV010000001.1"/>
</dbReference>
<gene>
    <name evidence="2" type="ORF">KB449_01080</name>
</gene>
<dbReference type="EMBL" id="JAGRPV010000001">
    <property type="protein sequence ID" value="MDI4643526.1"/>
    <property type="molecule type" value="Genomic_DNA"/>
</dbReference>
<proteinExistence type="predicted"/>
<evidence type="ECO:0000313" key="3">
    <source>
        <dbReference type="Proteomes" id="UP001161691"/>
    </source>
</evidence>
<dbReference type="Proteomes" id="UP001161691">
    <property type="component" value="Unassembled WGS sequence"/>
</dbReference>
<protein>
    <submittedName>
        <fullName evidence="2">Uncharacterized protein</fullName>
    </submittedName>
</protein>
<name>A0ABT6T9M8_9BACL</name>
<organism evidence="2 3">
    <name type="scientific">Cohnella hashimotonis</name>
    <dbReference type="NCBI Taxonomy" id="2826895"/>
    <lineage>
        <taxon>Bacteria</taxon>
        <taxon>Bacillati</taxon>
        <taxon>Bacillota</taxon>
        <taxon>Bacilli</taxon>
        <taxon>Bacillales</taxon>
        <taxon>Paenibacillaceae</taxon>
        <taxon>Cohnella</taxon>
    </lineage>
</organism>
<accession>A0ABT6T9M8</accession>
<sequence>MSSSNEKYGDVTHSLKGNRGEEIDSVNTGDGAPIKIEATVPNMKALEKIHPLIYKIEDELKTEKIAARIEFTAKFKLG</sequence>
<feature type="region of interest" description="Disordered" evidence="1">
    <location>
        <begin position="1"/>
        <end position="31"/>
    </location>
</feature>
<reference evidence="2" key="1">
    <citation type="submission" date="2023-04" db="EMBL/GenBank/DDBJ databases">
        <title>Comparative genomic analysis of Cohnella hashimotonis sp. nov., isolated from the International Space Station.</title>
        <authorList>
            <person name="Venkateswaran K."/>
            <person name="Simpson A."/>
        </authorList>
    </citation>
    <scope>NUCLEOTIDE SEQUENCE</scope>
    <source>
        <strain evidence="2">F6_2S_P_1</strain>
    </source>
</reference>
<evidence type="ECO:0000313" key="2">
    <source>
        <dbReference type="EMBL" id="MDI4643526.1"/>
    </source>
</evidence>
<evidence type="ECO:0000256" key="1">
    <source>
        <dbReference type="SAM" id="MobiDB-lite"/>
    </source>
</evidence>
<comment type="caution">
    <text evidence="2">The sequence shown here is derived from an EMBL/GenBank/DDBJ whole genome shotgun (WGS) entry which is preliminary data.</text>
</comment>
<keyword evidence="3" id="KW-1185">Reference proteome</keyword>